<dbReference type="Proteomes" id="UP000789375">
    <property type="component" value="Unassembled WGS sequence"/>
</dbReference>
<dbReference type="EMBL" id="CAJVPP010001048">
    <property type="protein sequence ID" value="CAG8530911.1"/>
    <property type="molecule type" value="Genomic_DNA"/>
</dbReference>
<dbReference type="AlphaFoldDB" id="A0A9N9AK27"/>
<comment type="caution">
    <text evidence="1">The sequence shown here is derived from an EMBL/GenBank/DDBJ whole genome shotgun (WGS) entry which is preliminary data.</text>
</comment>
<evidence type="ECO:0000313" key="2">
    <source>
        <dbReference type="Proteomes" id="UP000789375"/>
    </source>
</evidence>
<sequence>MSLRCFASSVTQNLITIVTGRNKLIFTFSFSEEADRLWRCLESLADDVKSAAKRMQSLLQADRQCGGTIVSPEKGNILPWLRWVWCTYLTVETSLVLPILLRWDPSLSPEKGYILGGLDTRPYGGAVVICMPASS</sequence>
<evidence type="ECO:0000313" key="1">
    <source>
        <dbReference type="EMBL" id="CAG8530911.1"/>
    </source>
</evidence>
<gene>
    <name evidence="1" type="ORF">FMOSSE_LOCUS5505</name>
</gene>
<reference evidence="1" key="1">
    <citation type="submission" date="2021-06" db="EMBL/GenBank/DDBJ databases">
        <authorList>
            <person name="Kallberg Y."/>
            <person name="Tangrot J."/>
            <person name="Rosling A."/>
        </authorList>
    </citation>
    <scope>NUCLEOTIDE SEQUENCE</scope>
    <source>
        <strain evidence="1">87-6 pot B 2015</strain>
    </source>
</reference>
<accession>A0A9N9AK27</accession>
<organism evidence="1 2">
    <name type="scientific">Funneliformis mosseae</name>
    <name type="common">Endomycorrhizal fungus</name>
    <name type="synonym">Glomus mosseae</name>
    <dbReference type="NCBI Taxonomy" id="27381"/>
    <lineage>
        <taxon>Eukaryota</taxon>
        <taxon>Fungi</taxon>
        <taxon>Fungi incertae sedis</taxon>
        <taxon>Mucoromycota</taxon>
        <taxon>Glomeromycotina</taxon>
        <taxon>Glomeromycetes</taxon>
        <taxon>Glomerales</taxon>
        <taxon>Glomeraceae</taxon>
        <taxon>Funneliformis</taxon>
    </lineage>
</organism>
<protein>
    <submittedName>
        <fullName evidence="1">8292_t:CDS:1</fullName>
    </submittedName>
</protein>
<proteinExistence type="predicted"/>
<keyword evidence="2" id="KW-1185">Reference proteome</keyword>
<name>A0A9N9AK27_FUNMO</name>